<evidence type="ECO:0000259" key="10">
    <source>
        <dbReference type="PROSITE" id="PS50055"/>
    </source>
</evidence>
<keyword evidence="5" id="KW-0378">Hydrolase</keyword>
<reference evidence="12 13" key="1">
    <citation type="submission" date="2018-03" db="EMBL/GenBank/DDBJ databases">
        <title>Draft genome sequence of Rohu Carp (Labeo rohita).</title>
        <authorList>
            <person name="Das P."/>
            <person name="Kushwaha B."/>
            <person name="Joshi C.G."/>
            <person name="Kumar D."/>
            <person name="Nagpure N.S."/>
            <person name="Sahoo L."/>
            <person name="Das S.P."/>
            <person name="Bit A."/>
            <person name="Patnaik S."/>
            <person name="Meher P.K."/>
            <person name="Jayasankar P."/>
            <person name="Koringa P.G."/>
            <person name="Patel N.V."/>
            <person name="Hinsu A.T."/>
            <person name="Kumar R."/>
            <person name="Pandey M."/>
            <person name="Agarwal S."/>
            <person name="Srivastava S."/>
            <person name="Singh M."/>
            <person name="Iquebal M.A."/>
            <person name="Jaiswal S."/>
            <person name="Angadi U.B."/>
            <person name="Kumar N."/>
            <person name="Raza M."/>
            <person name="Shah T.M."/>
            <person name="Rai A."/>
            <person name="Jena J.K."/>
        </authorList>
    </citation>
    <scope>NUCLEOTIDE SEQUENCE [LARGE SCALE GENOMIC DNA]</scope>
    <source>
        <strain evidence="12">DASCIFA01</strain>
        <tissue evidence="12">Testis</tissue>
    </source>
</reference>
<dbReference type="STRING" id="84645.A0A498LIR6"/>
<feature type="domain" description="Tyrosine-protein phosphatase" evidence="10">
    <location>
        <begin position="129"/>
        <end position="374"/>
    </location>
</feature>
<feature type="compositionally biased region" description="Pro residues" evidence="8">
    <location>
        <begin position="504"/>
        <end position="513"/>
    </location>
</feature>
<feature type="compositionally biased region" description="Low complexity" evidence="8">
    <location>
        <begin position="705"/>
        <end position="716"/>
    </location>
</feature>
<keyword evidence="6" id="KW-0904">Protein phosphatase</keyword>
<comment type="subcellular location">
    <subcellularLocation>
        <location evidence="1">Cytoplasm</location>
    </subcellularLocation>
</comment>
<feature type="compositionally biased region" description="Low complexity" evidence="8">
    <location>
        <begin position="586"/>
        <end position="607"/>
    </location>
</feature>
<feature type="compositionally biased region" description="Low complexity" evidence="8">
    <location>
        <begin position="494"/>
        <end position="503"/>
    </location>
</feature>
<dbReference type="FunFam" id="3.90.190.10:FF:000045">
    <property type="entry name" value="Tyrosine-protein phosphatase non-receptor type 12"/>
    <property type="match status" value="1"/>
</dbReference>
<keyword evidence="13" id="KW-1185">Reference proteome</keyword>
<dbReference type="InterPro" id="IPR000242">
    <property type="entry name" value="PTP_cat"/>
</dbReference>
<feature type="transmembrane region" description="Helical" evidence="9">
    <location>
        <begin position="69"/>
        <end position="90"/>
    </location>
</feature>
<keyword evidence="9" id="KW-0472">Membrane</keyword>
<feature type="compositionally biased region" description="Basic and acidic residues" evidence="8">
    <location>
        <begin position="514"/>
        <end position="531"/>
    </location>
</feature>
<keyword evidence="3" id="KW-0963">Cytoplasm</keyword>
<evidence type="ECO:0000313" key="12">
    <source>
        <dbReference type="EMBL" id="RXN08218.1"/>
    </source>
</evidence>
<accession>A0A498LIR6</accession>
<keyword evidence="4" id="KW-0597">Phosphoprotein</keyword>
<dbReference type="PROSITE" id="PS50055">
    <property type="entry name" value="TYR_PHOSPHATASE_PTP"/>
    <property type="match status" value="1"/>
</dbReference>
<evidence type="ECO:0000256" key="8">
    <source>
        <dbReference type="SAM" id="MobiDB-lite"/>
    </source>
</evidence>
<dbReference type="PRINTS" id="PR00700">
    <property type="entry name" value="PRTYPHPHTASE"/>
</dbReference>
<feature type="compositionally biased region" description="Polar residues" evidence="8">
    <location>
        <begin position="661"/>
        <end position="672"/>
    </location>
</feature>
<evidence type="ECO:0000256" key="5">
    <source>
        <dbReference type="ARBA" id="ARBA00022801"/>
    </source>
</evidence>
<dbReference type="PANTHER" id="PTHR45983:SF3">
    <property type="entry name" value="TYROSINE-PROTEIN PHOSPHATASE NON-RECEPTOR TYPE 12"/>
    <property type="match status" value="1"/>
</dbReference>
<dbReference type="GO" id="GO:0005634">
    <property type="term" value="C:nucleus"/>
    <property type="evidence" value="ECO:0007669"/>
    <property type="project" value="TreeGrafter"/>
</dbReference>
<dbReference type="Pfam" id="PF10269">
    <property type="entry name" value="Tmemb_185A"/>
    <property type="match status" value="1"/>
</dbReference>
<dbReference type="Proteomes" id="UP000290572">
    <property type="component" value="Unassembled WGS sequence"/>
</dbReference>
<evidence type="ECO:0000256" key="6">
    <source>
        <dbReference type="ARBA" id="ARBA00022912"/>
    </source>
</evidence>
<dbReference type="AlphaFoldDB" id="A0A498LIR6"/>
<dbReference type="PANTHER" id="PTHR45983">
    <property type="entry name" value="TYROSINE PHOSPHATSE N18, PUTATIVE-RELATED"/>
    <property type="match status" value="1"/>
</dbReference>
<dbReference type="InterPro" id="IPR029021">
    <property type="entry name" value="Prot-tyrosine_phosphatase-like"/>
</dbReference>
<sequence>MSLAQRVLLTWIFTLIFLILLVLKLDGKVKWSWFLIFLPVWIFDSILLLMLGVKVAGRCRAGYDPRLRVWYLLALMMKVGFCVTLCARLEQLTNLRLLLICVPLMEQVNILKRFIEAMRSGEQKGEDNFSSDFMRLRRLSTKYRTEKIYPTNVGEQEENVKKNRYKDILPFDHSRVKVTLKTSNQDTDYINANFIKGIGGPEAYIATQGPLPNTVLDFWRMIWEYKVAVIVMACREFEMGRKKCERYFPLFGDEPLTFGPFRISCETRRVTQFHYVNWPDHDVPSSFDSILDMIALMREYQEHDDVPICVHCSAGCGRTGAICAIDYTWNLLKAGRIPEDFNVFQLIQEMRTQRHSAVQTKEQYELVHRAIAQLFQKQLMLLESPTNSELTDGMEEGSPEKPGQNSDEERWDTPPPKPPRIRSNQVEGDVKEEILQPPEPHPVPPILTPSPPSAFPTVTNVRQDNDRYHPKPILHVLASDQNPDLNENYDKPGQDVPVPAAPSAQPPSAPPADGPDRRLERKLSIEIKKVPLQEGPRSFEGNSVLQRSHAFKRSNTSSSSMSEESDEPPRPNHLPLKGEKGQATWSVPSPDRAASPADRSPSPATPAVPVRAALSFTNPLHSDFIDGDGHLHSGVSTATSTVSAAQQSDRVPRRVTPMSIAGQSLPTHTSNCDDSEDSPPPVPERTAESFLMATDPTDVKPPPAEASSDEPSSQASGDTQTPASPPKTVDAEQKNGKGPDSPQNVPKDKRAETEIAAARIPKAPGSLRRSGRDRGSRPLHPLHAPLSSLHCCSLPWTHCAGAKRLAGTRNLPYSSCVAGPGPVCYSRIFCNSLDSDRTDAGRRSRCLVNGVLCVYGASRK</sequence>
<dbReference type="GO" id="GO:0004726">
    <property type="term" value="F:non-membrane spanning protein tyrosine phosphatase activity"/>
    <property type="evidence" value="ECO:0007669"/>
    <property type="project" value="InterPro"/>
</dbReference>
<proteinExistence type="inferred from homology"/>
<comment type="similarity">
    <text evidence="7">Belongs to the protein-tyrosine phosphatase family. Non-receptor class 4 subfamily.</text>
</comment>
<feature type="transmembrane region" description="Helical" evidence="9">
    <location>
        <begin position="31"/>
        <end position="57"/>
    </location>
</feature>
<dbReference type="InterPro" id="IPR019396">
    <property type="entry name" value="TM_Fragile-X-F-assoc"/>
</dbReference>
<dbReference type="InterPro" id="IPR003595">
    <property type="entry name" value="Tyr_Pase_cat"/>
</dbReference>
<evidence type="ECO:0000256" key="1">
    <source>
        <dbReference type="ARBA" id="ARBA00004496"/>
    </source>
</evidence>
<dbReference type="Pfam" id="PF00102">
    <property type="entry name" value="Y_phosphatase"/>
    <property type="match status" value="1"/>
</dbReference>
<evidence type="ECO:0000256" key="2">
    <source>
        <dbReference type="ARBA" id="ARBA00013064"/>
    </source>
</evidence>
<keyword evidence="9" id="KW-0812">Transmembrane</keyword>
<dbReference type="GO" id="GO:0005737">
    <property type="term" value="C:cytoplasm"/>
    <property type="evidence" value="ECO:0007669"/>
    <property type="project" value="UniProtKB-SubCell"/>
</dbReference>
<evidence type="ECO:0000259" key="11">
    <source>
        <dbReference type="PROSITE" id="PS50056"/>
    </source>
</evidence>
<dbReference type="InterPro" id="IPR016130">
    <property type="entry name" value="Tyr_Pase_AS"/>
</dbReference>
<feature type="transmembrane region" description="Helical" evidence="9">
    <location>
        <begin position="7"/>
        <end position="25"/>
    </location>
</feature>
<dbReference type="SMART" id="SM00404">
    <property type="entry name" value="PTPc_motif"/>
    <property type="match status" value="1"/>
</dbReference>
<name>A0A498LIR6_LABRO</name>
<keyword evidence="9" id="KW-1133">Transmembrane helix</keyword>
<evidence type="ECO:0000256" key="3">
    <source>
        <dbReference type="ARBA" id="ARBA00022490"/>
    </source>
</evidence>
<evidence type="ECO:0000313" key="13">
    <source>
        <dbReference type="Proteomes" id="UP000290572"/>
    </source>
</evidence>
<comment type="caution">
    <text evidence="12">The sequence shown here is derived from an EMBL/GenBank/DDBJ whole genome shotgun (WGS) entry which is preliminary data.</text>
</comment>
<gene>
    <name evidence="12" type="ORF">ROHU_011658</name>
</gene>
<keyword evidence="12" id="KW-0675">Receptor</keyword>
<dbReference type="EC" id="3.1.3.48" evidence="2"/>
<organism evidence="12 13">
    <name type="scientific">Labeo rohita</name>
    <name type="common">Indian major carp</name>
    <name type="synonym">Cyprinus rohita</name>
    <dbReference type="NCBI Taxonomy" id="84645"/>
    <lineage>
        <taxon>Eukaryota</taxon>
        <taxon>Metazoa</taxon>
        <taxon>Chordata</taxon>
        <taxon>Craniata</taxon>
        <taxon>Vertebrata</taxon>
        <taxon>Euteleostomi</taxon>
        <taxon>Actinopterygii</taxon>
        <taxon>Neopterygii</taxon>
        <taxon>Teleostei</taxon>
        <taxon>Ostariophysi</taxon>
        <taxon>Cypriniformes</taxon>
        <taxon>Cyprinidae</taxon>
        <taxon>Labeoninae</taxon>
        <taxon>Labeonini</taxon>
        <taxon>Labeo</taxon>
    </lineage>
</organism>
<evidence type="ECO:0000256" key="7">
    <source>
        <dbReference type="ARBA" id="ARBA00034734"/>
    </source>
</evidence>
<dbReference type="Gene3D" id="3.90.190.10">
    <property type="entry name" value="Protein tyrosine phosphatase superfamily"/>
    <property type="match status" value="2"/>
</dbReference>
<evidence type="ECO:0000256" key="9">
    <source>
        <dbReference type="SAM" id="Phobius"/>
    </source>
</evidence>
<feature type="compositionally biased region" description="Low complexity" evidence="8">
    <location>
        <begin position="635"/>
        <end position="648"/>
    </location>
</feature>
<feature type="compositionally biased region" description="Pro residues" evidence="8">
    <location>
        <begin position="437"/>
        <end position="454"/>
    </location>
</feature>
<dbReference type="PROSITE" id="PS00383">
    <property type="entry name" value="TYR_PHOSPHATASE_1"/>
    <property type="match status" value="1"/>
</dbReference>
<dbReference type="SMART" id="SM00194">
    <property type="entry name" value="PTPc"/>
    <property type="match status" value="1"/>
</dbReference>
<feature type="domain" description="Tyrosine specific protein phosphatases" evidence="11">
    <location>
        <begin position="288"/>
        <end position="365"/>
    </location>
</feature>
<evidence type="ECO:0000256" key="4">
    <source>
        <dbReference type="ARBA" id="ARBA00022553"/>
    </source>
</evidence>
<dbReference type="InterPro" id="IPR000387">
    <property type="entry name" value="Tyr_Pase_dom"/>
</dbReference>
<feature type="region of interest" description="Disordered" evidence="8">
    <location>
        <begin position="388"/>
        <end position="780"/>
    </location>
</feature>
<dbReference type="InterPro" id="IPR047170">
    <property type="entry name" value="PTN12/18/22"/>
</dbReference>
<dbReference type="PROSITE" id="PS50056">
    <property type="entry name" value="TYR_PHOSPHATASE_2"/>
    <property type="match status" value="1"/>
</dbReference>
<protein>
    <recommendedName>
        <fullName evidence="2">protein-tyrosine-phosphatase</fullName>
        <ecNumber evidence="2">3.1.3.48</ecNumber>
    </recommendedName>
</protein>
<dbReference type="SUPFAM" id="SSF52799">
    <property type="entry name" value="(Phosphotyrosine protein) phosphatases II"/>
    <property type="match status" value="1"/>
</dbReference>
<dbReference type="EMBL" id="QBIY01013327">
    <property type="protein sequence ID" value="RXN08218.1"/>
    <property type="molecule type" value="Genomic_DNA"/>
</dbReference>